<dbReference type="EMBL" id="CP163444">
    <property type="protein sequence ID" value="XDQ69519.1"/>
    <property type="molecule type" value="Genomic_DNA"/>
</dbReference>
<evidence type="ECO:0000313" key="6">
    <source>
        <dbReference type="EMBL" id="XDQ69519.1"/>
    </source>
</evidence>
<protein>
    <submittedName>
        <fullName evidence="6">S8 family serine peptidase</fullName>
    </submittedName>
</protein>
<evidence type="ECO:0000256" key="2">
    <source>
        <dbReference type="ARBA" id="ARBA00022801"/>
    </source>
</evidence>
<dbReference type="InterPro" id="IPR030400">
    <property type="entry name" value="Sedolisin_dom"/>
</dbReference>
<evidence type="ECO:0000259" key="5">
    <source>
        <dbReference type="PROSITE" id="PS51695"/>
    </source>
</evidence>
<dbReference type="InterPro" id="IPR023828">
    <property type="entry name" value="Peptidase_S8_Ser-AS"/>
</dbReference>
<sequence length="209" mass="20904">MASSGDDGVHDNGDAPNAATSSVRTVDWPGSDPNVTAVGGTLVTLDDQGGRLRPDVVWNDNGAASGGGVSGVFTRPAFQHGVAPVTGAGRGLPDISLTASEDMSTVIRFTDDVRAAWVGIGGTSLAAPLFAGFVALADQQAGGRLGNVNTRLYALARTPEEARKAGIVDITSGVNGQDGYRAAPGYDLASGLGTVDASALVPALAARTG</sequence>
<keyword evidence="2" id="KW-0378">Hydrolase</keyword>
<dbReference type="SUPFAM" id="SSF52743">
    <property type="entry name" value="Subtilisin-like"/>
    <property type="match status" value="1"/>
</dbReference>
<dbReference type="GO" id="GO:0006508">
    <property type="term" value="P:proteolysis"/>
    <property type="evidence" value="ECO:0007669"/>
    <property type="project" value="UniProtKB-KW"/>
</dbReference>
<reference evidence="6" key="1">
    <citation type="submission" date="2024-07" db="EMBL/GenBank/DDBJ databases">
        <authorList>
            <person name="Yu S.T."/>
        </authorList>
    </citation>
    <scope>NUCLEOTIDE SEQUENCE</scope>
    <source>
        <strain evidence="6">R44</strain>
    </source>
</reference>
<accession>A0AB39SR15</accession>
<dbReference type="PANTHER" id="PTHR14218">
    <property type="entry name" value="PROTEASE S8 TRIPEPTIDYL PEPTIDASE I CLN2"/>
    <property type="match status" value="1"/>
</dbReference>
<feature type="region of interest" description="Disordered" evidence="4">
    <location>
        <begin position="1"/>
        <end position="33"/>
    </location>
</feature>
<dbReference type="InterPro" id="IPR036852">
    <property type="entry name" value="Peptidase_S8/S53_dom_sf"/>
</dbReference>
<dbReference type="RefSeq" id="WP_369142260.1">
    <property type="nucleotide sequence ID" value="NZ_CP163444.1"/>
</dbReference>
<dbReference type="AlphaFoldDB" id="A0AB39SR15"/>
<dbReference type="Pfam" id="PF00082">
    <property type="entry name" value="Peptidase_S8"/>
    <property type="match status" value="1"/>
</dbReference>
<dbReference type="InterPro" id="IPR050819">
    <property type="entry name" value="Tripeptidyl-peptidase_I"/>
</dbReference>
<dbReference type="PANTHER" id="PTHR14218:SF15">
    <property type="entry name" value="TRIPEPTIDYL-PEPTIDASE 1"/>
    <property type="match status" value="1"/>
</dbReference>
<dbReference type="GO" id="GO:0004252">
    <property type="term" value="F:serine-type endopeptidase activity"/>
    <property type="evidence" value="ECO:0007669"/>
    <property type="project" value="InterPro"/>
</dbReference>
<keyword evidence="3" id="KW-0720">Serine protease</keyword>
<dbReference type="Gene3D" id="3.40.50.200">
    <property type="entry name" value="Peptidase S8/S53 domain"/>
    <property type="match status" value="1"/>
</dbReference>
<dbReference type="InterPro" id="IPR000209">
    <property type="entry name" value="Peptidase_S8/S53_dom"/>
</dbReference>
<organism evidence="6">
    <name type="scientific">Streptomyces sp. R44</name>
    <dbReference type="NCBI Taxonomy" id="3238633"/>
    <lineage>
        <taxon>Bacteria</taxon>
        <taxon>Bacillati</taxon>
        <taxon>Actinomycetota</taxon>
        <taxon>Actinomycetes</taxon>
        <taxon>Kitasatosporales</taxon>
        <taxon>Streptomycetaceae</taxon>
        <taxon>Streptomyces</taxon>
    </lineage>
</organism>
<dbReference type="PROSITE" id="PS00138">
    <property type="entry name" value="SUBTILASE_SER"/>
    <property type="match status" value="1"/>
</dbReference>
<gene>
    <name evidence="6" type="ORF">AB5J54_02880</name>
</gene>
<keyword evidence="1" id="KW-0645">Protease</keyword>
<dbReference type="GO" id="GO:0008240">
    <property type="term" value="F:tripeptidyl-peptidase activity"/>
    <property type="evidence" value="ECO:0007669"/>
    <property type="project" value="TreeGrafter"/>
</dbReference>
<evidence type="ECO:0000256" key="4">
    <source>
        <dbReference type="SAM" id="MobiDB-lite"/>
    </source>
</evidence>
<name>A0AB39SR15_9ACTN</name>
<proteinExistence type="predicted"/>
<feature type="domain" description="Peptidase S53" evidence="5">
    <location>
        <begin position="1"/>
        <end position="207"/>
    </location>
</feature>
<dbReference type="PROSITE" id="PS51695">
    <property type="entry name" value="SEDOLISIN"/>
    <property type="match status" value="1"/>
</dbReference>
<evidence type="ECO:0000256" key="1">
    <source>
        <dbReference type="ARBA" id="ARBA00022670"/>
    </source>
</evidence>
<evidence type="ECO:0000256" key="3">
    <source>
        <dbReference type="ARBA" id="ARBA00022825"/>
    </source>
</evidence>